<dbReference type="EMBL" id="JAPWDQ010000005">
    <property type="protein sequence ID" value="KAJ5485458.1"/>
    <property type="molecule type" value="Genomic_DNA"/>
</dbReference>
<evidence type="ECO:0000256" key="1">
    <source>
        <dbReference type="ARBA" id="ARBA00004141"/>
    </source>
</evidence>
<feature type="compositionally biased region" description="Low complexity" evidence="11">
    <location>
        <begin position="19"/>
        <end position="36"/>
    </location>
</feature>
<dbReference type="Proteomes" id="UP001148312">
    <property type="component" value="Unassembled WGS sequence"/>
</dbReference>
<evidence type="ECO:0000256" key="11">
    <source>
        <dbReference type="SAM" id="MobiDB-lite"/>
    </source>
</evidence>
<evidence type="ECO:0000256" key="2">
    <source>
        <dbReference type="ARBA" id="ARBA00009140"/>
    </source>
</evidence>
<feature type="transmembrane region" description="Helical" evidence="10">
    <location>
        <begin position="82"/>
        <end position="102"/>
    </location>
</feature>
<evidence type="ECO:0000313" key="12">
    <source>
        <dbReference type="EMBL" id="KAJ5485458.1"/>
    </source>
</evidence>
<keyword evidence="6 10" id="KW-0949">S-adenosyl-L-methionine</keyword>
<evidence type="ECO:0000256" key="7">
    <source>
        <dbReference type="ARBA" id="ARBA00022692"/>
    </source>
</evidence>
<feature type="transmembrane region" description="Helical" evidence="10">
    <location>
        <begin position="148"/>
        <end position="168"/>
    </location>
</feature>
<sequence>MTDAKSSTSMATSGDPNVSWPVERVSHSSSSAWHPSFPNHRRTSDVSHSDASSVSSAEPESDLDRSNFPDGEKSLSGIALRAFLLGTTLGATSIVTGLLSALFPTPFWRVPFFIAALSLFHFLEYYVTARYNTRYASVGAFLLTSNGWAYNVAHGSAIAECILAHYFWPQPGRVARWLTVTEPIAGSAVPLLLVLGLVLMVVGQIVRTMAMAQAASNFNHHVQSQHQKGHVLVKTGLYGYLRHPSYFGFFWWGLGTQLVLGNRVCFVAYTIVLWKFFASRIKREEAFLIRFFGVEYTQYRLDTPVGIPFIR</sequence>
<keyword evidence="7 10" id="KW-0812">Transmembrane</keyword>
<dbReference type="PROSITE" id="PS51564">
    <property type="entry name" value="SAM_ICMT"/>
    <property type="match status" value="1"/>
</dbReference>
<feature type="compositionally biased region" description="Low complexity" evidence="11">
    <location>
        <begin position="49"/>
        <end position="58"/>
    </location>
</feature>
<keyword evidence="4 10" id="KW-0489">Methyltransferase</keyword>
<accession>A0A9X0BUQ5</accession>
<dbReference type="PANTHER" id="PTHR12714:SF9">
    <property type="entry name" value="PROTEIN-S-ISOPRENYLCYSTEINE O-METHYLTRANSFERASE"/>
    <property type="match status" value="1"/>
</dbReference>
<organism evidence="12 13">
    <name type="scientific">Penicillium diatomitis</name>
    <dbReference type="NCBI Taxonomy" id="2819901"/>
    <lineage>
        <taxon>Eukaryota</taxon>
        <taxon>Fungi</taxon>
        <taxon>Dikarya</taxon>
        <taxon>Ascomycota</taxon>
        <taxon>Pezizomycotina</taxon>
        <taxon>Eurotiomycetes</taxon>
        <taxon>Eurotiomycetidae</taxon>
        <taxon>Eurotiales</taxon>
        <taxon>Aspergillaceae</taxon>
        <taxon>Penicillium</taxon>
    </lineage>
</organism>
<keyword evidence="5" id="KW-0808">Transferase</keyword>
<dbReference type="GO" id="GO:0032259">
    <property type="term" value="P:methylation"/>
    <property type="evidence" value="ECO:0007669"/>
    <property type="project" value="UniProtKB-KW"/>
</dbReference>
<feature type="transmembrane region" description="Helical" evidence="10">
    <location>
        <begin position="188"/>
        <end position="210"/>
    </location>
</feature>
<evidence type="ECO:0000256" key="9">
    <source>
        <dbReference type="ARBA" id="ARBA00023136"/>
    </source>
</evidence>
<name>A0A9X0BUQ5_9EURO</name>
<keyword evidence="13" id="KW-1185">Reference proteome</keyword>
<evidence type="ECO:0000256" key="4">
    <source>
        <dbReference type="ARBA" id="ARBA00022603"/>
    </source>
</evidence>
<evidence type="ECO:0000256" key="6">
    <source>
        <dbReference type="ARBA" id="ARBA00022691"/>
    </source>
</evidence>
<dbReference type="PANTHER" id="PTHR12714">
    <property type="entry name" value="PROTEIN-S ISOPRENYLCYSTEINE O-METHYLTRANSFERASE"/>
    <property type="match status" value="1"/>
</dbReference>
<comment type="similarity">
    <text evidence="2 10">Belongs to the class VI-like SAM-binding methyltransferase superfamily. Isoprenylcysteine carboxyl methyltransferase family.</text>
</comment>
<keyword evidence="8 10" id="KW-1133">Transmembrane helix</keyword>
<comment type="catalytic activity">
    <reaction evidence="10">
        <text>[protein]-C-terminal S-[(2E,6E)-farnesyl]-L-cysteine + S-adenosyl-L-methionine = [protein]-C-terminal S-[(2E,6E)-farnesyl]-L-cysteine methyl ester + S-adenosyl-L-homocysteine</text>
        <dbReference type="Rhea" id="RHEA:21672"/>
        <dbReference type="Rhea" id="RHEA-COMP:12125"/>
        <dbReference type="Rhea" id="RHEA-COMP:12126"/>
        <dbReference type="ChEBI" id="CHEBI:57856"/>
        <dbReference type="ChEBI" id="CHEBI:59789"/>
        <dbReference type="ChEBI" id="CHEBI:90510"/>
        <dbReference type="ChEBI" id="CHEBI:90511"/>
        <dbReference type="EC" id="2.1.1.100"/>
    </reaction>
</comment>
<dbReference type="GO" id="GO:0005789">
    <property type="term" value="C:endoplasmic reticulum membrane"/>
    <property type="evidence" value="ECO:0007669"/>
    <property type="project" value="UniProtKB-SubCell"/>
</dbReference>
<reference evidence="12" key="2">
    <citation type="journal article" date="2023" name="IMA Fungus">
        <title>Comparative genomic study of the Penicillium genus elucidates a diverse pangenome and 15 lateral gene transfer events.</title>
        <authorList>
            <person name="Petersen C."/>
            <person name="Sorensen T."/>
            <person name="Nielsen M.R."/>
            <person name="Sondergaard T.E."/>
            <person name="Sorensen J.L."/>
            <person name="Fitzpatrick D.A."/>
            <person name="Frisvad J.C."/>
            <person name="Nielsen K.L."/>
        </authorList>
    </citation>
    <scope>NUCLEOTIDE SEQUENCE</scope>
    <source>
        <strain evidence="12">IBT 30728</strain>
    </source>
</reference>
<dbReference type="GeneID" id="81625297"/>
<gene>
    <name evidence="12" type="ORF">N7539_005446</name>
</gene>
<evidence type="ECO:0000256" key="5">
    <source>
        <dbReference type="ARBA" id="ARBA00022679"/>
    </source>
</evidence>
<dbReference type="RefSeq" id="XP_056790242.1">
    <property type="nucleotide sequence ID" value="XM_056935048.1"/>
</dbReference>
<protein>
    <recommendedName>
        <fullName evidence="3 10">Protein-S-isoprenylcysteine O-methyltransferase</fullName>
        <ecNumber evidence="3 10">2.1.1.100</ecNumber>
    </recommendedName>
</protein>
<comment type="caution">
    <text evidence="12">The sequence shown here is derived from an EMBL/GenBank/DDBJ whole genome shotgun (WGS) entry which is preliminary data.</text>
</comment>
<feature type="transmembrane region" description="Helical" evidence="10">
    <location>
        <begin position="108"/>
        <end position="127"/>
    </location>
</feature>
<proteinExistence type="inferred from homology"/>
<evidence type="ECO:0000256" key="8">
    <source>
        <dbReference type="ARBA" id="ARBA00022989"/>
    </source>
</evidence>
<comment type="subcellular location">
    <subcellularLocation>
        <location evidence="10">Endoplasmic reticulum membrane</location>
        <topology evidence="10">Multi-pass membrane protein</topology>
    </subcellularLocation>
    <subcellularLocation>
        <location evidence="1">Membrane</location>
        <topology evidence="1">Multi-pass membrane protein</topology>
    </subcellularLocation>
</comment>
<evidence type="ECO:0000256" key="3">
    <source>
        <dbReference type="ARBA" id="ARBA00012151"/>
    </source>
</evidence>
<dbReference type="Gene3D" id="1.20.120.1630">
    <property type="match status" value="1"/>
</dbReference>
<dbReference type="EC" id="2.1.1.100" evidence="3 10"/>
<dbReference type="Pfam" id="PF04140">
    <property type="entry name" value="ICMT"/>
    <property type="match status" value="1"/>
</dbReference>
<evidence type="ECO:0000313" key="13">
    <source>
        <dbReference type="Proteomes" id="UP001148312"/>
    </source>
</evidence>
<feature type="region of interest" description="Disordered" evidence="11">
    <location>
        <begin position="1"/>
        <end position="68"/>
    </location>
</feature>
<dbReference type="InterPro" id="IPR007269">
    <property type="entry name" value="ICMT_MeTrfase"/>
</dbReference>
<dbReference type="GO" id="GO:0004671">
    <property type="term" value="F:protein C-terminal S-isoprenylcysteine carboxyl O-methyltransferase activity"/>
    <property type="evidence" value="ECO:0007669"/>
    <property type="project" value="UniProtKB-EC"/>
</dbReference>
<dbReference type="AlphaFoldDB" id="A0A9X0BUQ5"/>
<evidence type="ECO:0000256" key="10">
    <source>
        <dbReference type="RuleBase" id="RU362022"/>
    </source>
</evidence>
<dbReference type="InterPro" id="IPR025770">
    <property type="entry name" value="PPMT_MeTrfase"/>
</dbReference>
<keyword evidence="10" id="KW-0256">Endoplasmic reticulum</keyword>
<keyword evidence="9 10" id="KW-0472">Membrane</keyword>
<feature type="transmembrane region" description="Helical" evidence="10">
    <location>
        <begin position="260"/>
        <end position="278"/>
    </location>
</feature>
<feature type="compositionally biased region" description="Polar residues" evidence="11">
    <location>
        <begin position="1"/>
        <end position="16"/>
    </location>
</feature>
<reference evidence="12" key="1">
    <citation type="submission" date="2022-12" db="EMBL/GenBank/DDBJ databases">
        <authorList>
            <person name="Petersen C."/>
        </authorList>
    </citation>
    <scope>NUCLEOTIDE SEQUENCE</scope>
    <source>
        <strain evidence="12">IBT 30728</strain>
    </source>
</reference>